<keyword evidence="1" id="KW-0472">Membrane</keyword>
<dbReference type="Proteomes" id="UP000826195">
    <property type="component" value="Unassembled WGS sequence"/>
</dbReference>
<feature type="transmembrane region" description="Helical" evidence="1">
    <location>
        <begin position="269"/>
        <end position="289"/>
    </location>
</feature>
<sequence length="385" mass="45091">MQLRDSANPSVSTLSSRAFAFLYYGVFKVLGLSTWWCDLNKLMELELDVNFYNLEYEITFNQMYYNVILGVYMTYLNYNYFVYERGYFPKNIGLMADGAVKYCQGIALESYWIVLMIYMFKQHVHVNILNRMTGIDTKLLEVSGQKVKNGFMIYFIFLFHFSMTIALIVLKAIDLNDKPYEQWFVTVMPSIFYSWMVLHYILSLDFLLSRIRMTNKIAKNANYGHKLCFGTVIKLSDQNKTINDEIESVTEVFDELADMVAGLAKFYELPLFLAALNALGIATFIIYYIHSWHQGDITIKSSELIISQICLSTIIIEVLLLAFYYFTVQKKVKQTRNNLNLLMRRFYTKTKVEVTQLENLDEDSEYHQVKVHRDDLSLLYNGINM</sequence>
<accession>A0AAV7HW70</accession>
<protein>
    <recommendedName>
        <fullName evidence="4">Gustatory receptor</fullName>
    </recommendedName>
</protein>
<keyword evidence="1" id="KW-1133">Transmembrane helix</keyword>
<evidence type="ECO:0000313" key="3">
    <source>
        <dbReference type="Proteomes" id="UP000826195"/>
    </source>
</evidence>
<keyword evidence="3" id="KW-1185">Reference proteome</keyword>
<name>A0AAV7HW70_COTGL</name>
<dbReference type="EMBL" id="JAHXZJ010002982">
    <property type="protein sequence ID" value="KAH0534722.1"/>
    <property type="molecule type" value="Genomic_DNA"/>
</dbReference>
<dbReference type="AlphaFoldDB" id="A0AAV7HW70"/>
<feature type="transmembrane region" description="Helical" evidence="1">
    <location>
        <begin position="304"/>
        <end position="326"/>
    </location>
</feature>
<feature type="transmembrane region" description="Helical" evidence="1">
    <location>
        <begin position="63"/>
        <end position="83"/>
    </location>
</feature>
<feature type="transmembrane region" description="Helical" evidence="1">
    <location>
        <begin position="151"/>
        <end position="170"/>
    </location>
</feature>
<organism evidence="2 3">
    <name type="scientific">Cotesia glomerata</name>
    <name type="common">Lepidopteran parasitic wasp</name>
    <name type="synonym">Apanteles glomeratus</name>
    <dbReference type="NCBI Taxonomy" id="32391"/>
    <lineage>
        <taxon>Eukaryota</taxon>
        <taxon>Metazoa</taxon>
        <taxon>Ecdysozoa</taxon>
        <taxon>Arthropoda</taxon>
        <taxon>Hexapoda</taxon>
        <taxon>Insecta</taxon>
        <taxon>Pterygota</taxon>
        <taxon>Neoptera</taxon>
        <taxon>Endopterygota</taxon>
        <taxon>Hymenoptera</taxon>
        <taxon>Apocrita</taxon>
        <taxon>Ichneumonoidea</taxon>
        <taxon>Braconidae</taxon>
        <taxon>Microgastrinae</taxon>
        <taxon>Cotesia</taxon>
    </lineage>
</organism>
<reference evidence="2 3" key="1">
    <citation type="journal article" date="2021" name="J. Hered.">
        <title>A chromosome-level genome assembly of the parasitoid wasp, Cotesia glomerata (Hymenoptera: Braconidae).</title>
        <authorList>
            <person name="Pinto B.J."/>
            <person name="Weis J.J."/>
            <person name="Gamble T."/>
            <person name="Ode P.J."/>
            <person name="Paul R."/>
            <person name="Zaspel J.M."/>
        </authorList>
    </citation>
    <scope>NUCLEOTIDE SEQUENCE [LARGE SCALE GENOMIC DNA]</scope>
    <source>
        <strain evidence="2">CgM1</strain>
    </source>
</reference>
<evidence type="ECO:0008006" key="4">
    <source>
        <dbReference type="Google" id="ProtNLM"/>
    </source>
</evidence>
<feature type="transmembrane region" description="Helical" evidence="1">
    <location>
        <begin position="190"/>
        <end position="208"/>
    </location>
</feature>
<keyword evidence="1" id="KW-0812">Transmembrane</keyword>
<proteinExistence type="predicted"/>
<comment type="caution">
    <text evidence="2">The sequence shown here is derived from an EMBL/GenBank/DDBJ whole genome shotgun (WGS) entry which is preliminary data.</text>
</comment>
<evidence type="ECO:0000256" key="1">
    <source>
        <dbReference type="SAM" id="Phobius"/>
    </source>
</evidence>
<evidence type="ECO:0000313" key="2">
    <source>
        <dbReference type="EMBL" id="KAH0534722.1"/>
    </source>
</evidence>
<feature type="transmembrane region" description="Helical" evidence="1">
    <location>
        <begin position="21"/>
        <end position="43"/>
    </location>
</feature>
<gene>
    <name evidence="2" type="ORF">KQX54_007332</name>
</gene>